<evidence type="ECO:0000256" key="4">
    <source>
        <dbReference type="ARBA" id="ARBA00022692"/>
    </source>
</evidence>
<feature type="transmembrane region" description="Helical" evidence="7">
    <location>
        <begin position="34"/>
        <end position="53"/>
    </location>
</feature>
<comment type="subcellular location">
    <subcellularLocation>
        <location evidence="1">Membrane</location>
        <topology evidence="1">Multi-pass membrane protein</topology>
    </subcellularLocation>
</comment>
<dbReference type="Pfam" id="PF03547">
    <property type="entry name" value="Mem_trans"/>
    <property type="match status" value="1"/>
</dbReference>
<keyword evidence="6 7" id="KW-0472">Membrane</keyword>
<feature type="transmembrane region" description="Helical" evidence="7">
    <location>
        <begin position="199"/>
        <end position="219"/>
    </location>
</feature>
<reference evidence="8" key="1">
    <citation type="submission" date="2024-05" db="EMBL/GenBank/DDBJ databases">
        <authorList>
            <person name="Bunk B."/>
            <person name="Swiderski J."/>
            <person name="Sproer C."/>
            <person name="Thiel V."/>
        </authorList>
    </citation>
    <scope>NUCLEOTIDE SEQUENCE</scope>
    <source>
        <strain evidence="8">DSM 17735</strain>
    </source>
</reference>
<feature type="transmembrane region" description="Helical" evidence="7">
    <location>
        <begin position="96"/>
        <end position="116"/>
    </location>
</feature>
<feature type="transmembrane region" description="Helical" evidence="7">
    <location>
        <begin position="65"/>
        <end position="84"/>
    </location>
</feature>
<accession>A0AAU7LWI1</accession>
<sequence>MLDILAITGPIYFTIVLGFITTRRGLFSPADMRVMGKFVINLALPALLFNALAQRPIGEILNGRYLFLYAAGSLVTLGLGWLWARRVAGQDGTTSAYYAMGMSCSNSGFVGYPIALLTLGPVAGVVLGLNMMVENLILIPLLLGLAESGRGRSGAWHLVLRQSLVNLLRNPMVLGLLAGLMVSVMGWKLPSPVGRTVTLFSQASGALSLFVIGGALVGLKIQGMRRQVAQIAVGKLLLHPLVMLAVLLLSEAGGLIPMEPQMRMGLLLTAACPMLGIYTILAQKYGRDGLAAASLLGATVASFGSISLLLWAFRSLPGWGA</sequence>
<feature type="transmembrane region" description="Helical" evidence="7">
    <location>
        <begin position="6"/>
        <end position="22"/>
    </location>
</feature>
<feature type="transmembrane region" description="Helical" evidence="7">
    <location>
        <begin position="293"/>
        <end position="313"/>
    </location>
</feature>
<proteinExistence type="predicted"/>
<evidence type="ECO:0000256" key="3">
    <source>
        <dbReference type="ARBA" id="ARBA00022475"/>
    </source>
</evidence>
<keyword evidence="4 7" id="KW-0812">Transmembrane</keyword>
<dbReference type="AlphaFoldDB" id="A0AAU7LWI1"/>
<keyword evidence="2" id="KW-0813">Transport</keyword>
<name>A0AAU7LWI1_9BURK</name>
<dbReference type="EMBL" id="CP157675">
    <property type="protein sequence ID" value="XBP72029.1"/>
    <property type="molecule type" value="Genomic_DNA"/>
</dbReference>
<dbReference type="RefSeq" id="WP_349281359.1">
    <property type="nucleotide sequence ID" value="NZ_CBCSCU010000002.1"/>
</dbReference>
<keyword evidence="3" id="KW-1003">Cell membrane</keyword>
<evidence type="ECO:0000313" key="8">
    <source>
        <dbReference type="EMBL" id="XBP72029.1"/>
    </source>
</evidence>
<dbReference type="InterPro" id="IPR004776">
    <property type="entry name" value="Mem_transp_PIN-like"/>
</dbReference>
<evidence type="ECO:0000256" key="7">
    <source>
        <dbReference type="SAM" id="Phobius"/>
    </source>
</evidence>
<dbReference type="GO" id="GO:0016020">
    <property type="term" value="C:membrane"/>
    <property type="evidence" value="ECO:0007669"/>
    <property type="project" value="UniProtKB-SubCell"/>
</dbReference>
<dbReference type="GO" id="GO:0055085">
    <property type="term" value="P:transmembrane transport"/>
    <property type="evidence" value="ECO:0007669"/>
    <property type="project" value="InterPro"/>
</dbReference>
<evidence type="ECO:0000256" key="2">
    <source>
        <dbReference type="ARBA" id="ARBA00022448"/>
    </source>
</evidence>
<keyword evidence="5 7" id="KW-1133">Transmembrane helix</keyword>
<feature type="transmembrane region" description="Helical" evidence="7">
    <location>
        <begin position="262"/>
        <end position="281"/>
    </location>
</feature>
<evidence type="ECO:0000256" key="6">
    <source>
        <dbReference type="ARBA" id="ARBA00023136"/>
    </source>
</evidence>
<gene>
    <name evidence="8" type="ORF">ABLV49_09610</name>
</gene>
<dbReference type="PANTHER" id="PTHR36838">
    <property type="entry name" value="AUXIN EFFLUX CARRIER FAMILY PROTEIN"/>
    <property type="match status" value="1"/>
</dbReference>
<organism evidence="8">
    <name type="scientific">Polaromonas hydrogenivorans</name>
    <dbReference type="NCBI Taxonomy" id="335476"/>
    <lineage>
        <taxon>Bacteria</taxon>
        <taxon>Pseudomonadati</taxon>
        <taxon>Pseudomonadota</taxon>
        <taxon>Betaproteobacteria</taxon>
        <taxon>Burkholderiales</taxon>
        <taxon>Comamonadaceae</taxon>
        <taxon>Polaromonas</taxon>
    </lineage>
</organism>
<feature type="transmembrane region" description="Helical" evidence="7">
    <location>
        <begin position="122"/>
        <end position="146"/>
    </location>
</feature>
<dbReference type="PANTHER" id="PTHR36838:SF1">
    <property type="entry name" value="SLR1864 PROTEIN"/>
    <property type="match status" value="1"/>
</dbReference>
<feature type="transmembrane region" description="Helical" evidence="7">
    <location>
        <begin position="167"/>
        <end position="187"/>
    </location>
</feature>
<evidence type="ECO:0000256" key="1">
    <source>
        <dbReference type="ARBA" id="ARBA00004141"/>
    </source>
</evidence>
<protein>
    <submittedName>
        <fullName evidence="8">AEC family transporter</fullName>
    </submittedName>
</protein>
<evidence type="ECO:0000256" key="5">
    <source>
        <dbReference type="ARBA" id="ARBA00022989"/>
    </source>
</evidence>
<feature type="transmembrane region" description="Helical" evidence="7">
    <location>
        <begin position="231"/>
        <end position="250"/>
    </location>
</feature>